<organism evidence="1 2">
    <name type="scientific">Antiquaquibacter soli</name>
    <dbReference type="NCBI Taxonomy" id="3064523"/>
    <lineage>
        <taxon>Bacteria</taxon>
        <taxon>Bacillati</taxon>
        <taxon>Actinomycetota</taxon>
        <taxon>Actinomycetes</taxon>
        <taxon>Micrococcales</taxon>
        <taxon>Microbacteriaceae</taxon>
        <taxon>Antiquaquibacter</taxon>
    </lineage>
</organism>
<name>A0ABT9BR11_9MICO</name>
<evidence type="ECO:0000313" key="1">
    <source>
        <dbReference type="EMBL" id="MDO7883074.1"/>
    </source>
</evidence>
<reference evidence="1 2" key="1">
    <citation type="submission" date="2023-07" db="EMBL/GenBank/DDBJ databases">
        <title>Protaetiibacter sp. nov WY-16 isolated from soil.</title>
        <authorList>
            <person name="Liu B."/>
            <person name="Wan Y."/>
        </authorList>
    </citation>
    <scope>NUCLEOTIDE SEQUENCE [LARGE SCALE GENOMIC DNA]</scope>
    <source>
        <strain evidence="1 2">WY-16</strain>
    </source>
</reference>
<dbReference type="RefSeq" id="WP_305003504.1">
    <property type="nucleotide sequence ID" value="NZ_JAUQUB010000003.1"/>
</dbReference>
<dbReference type="Proteomes" id="UP001241072">
    <property type="component" value="Unassembled WGS sequence"/>
</dbReference>
<evidence type="ECO:0000313" key="2">
    <source>
        <dbReference type="Proteomes" id="UP001241072"/>
    </source>
</evidence>
<keyword evidence="2" id="KW-1185">Reference proteome</keyword>
<sequence length="980" mass="106693">MAVAGSGLLEAVGDGDARIALETDEWSIEVDGVIIRSSDLSLSADPDASVERFLGAAGAFAIAVDYRAITVAERRAVQRIITVSGDGPFRVGRVSFRVVPAEPVHDAFELRTFSESPFAAVARLDRLSLLTGVQNPHTTTSVESGILIEYSADLVATDSFQTSAQFFAVTERSGVTLQPVHPKSRTGVGEARPRGRFRNPSEARAIDTGEIGALRAVVRDYLQPLPERNRFILYTYWYPLPHAPETPADERRWVDTIDNFADLGGELLLTVPIADATTPTASSDAYWDLEPEGSSAARIMNHARELGLEVGYYMGVAAGNLPYSNAPGLGLPLDGPDAWRKVRSDGTLALENCLAHEDYARWLESVSANTIERFGLSAWSWDPGPGDGAHCFASHHGHEPGRGEHLGWLRGMALARALHARFPGLHLQGYYGQKQDGTWGLAGISQHEGYWEQQGEWGGGLYPEVSAERLNANGVRHQAWWSQNFRFLPAETNHALFGRMSQICVEDPVLADDFDWWGWRFGLLSAIAVGGAPTAATLPPRDAPAALRDEYRWWLEWARTHARPCLVDVAGGAQVELGAGDWYLRFDGDEAHLFVCNPGARSTRVAVPLAQHLPVELLAGARLIRLQDTGADAAPDDSPVPDVLELEVPASDVLAFTISRTPERVARRTVPSNELPGSAMVAVDRWWDDSGAAVTVAPAAGTTARRIRTVLPALPRPLDTTHWAAELRERLPLIPETFAYVDVDRVVLVIPLLDADAVGELRVRVGGADARAEVFEYVHTQMGRYSIAPPDLAQWPESKVVWWCDLTPYLGAEPVDLVIELPDLGPEQFLGPYVQVPLDLASTYAVLSDSTAGYAGRPFGSLPPLTPAGEGGPRVLDAWIEQHAVPSNSEFTLFARAENADEVYAGLHVGSGSLSDRRMTPVEGQPGLWRLDAHVYRRAAIILDRSAAVIWATRGTEVGDDHRVAIPWELDPLESTRTGG</sequence>
<dbReference type="EMBL" id="JAUQUB010000003">
    <property type="protein sequence ID" value="MDO7883074.1"/>
    <property type="molecule type" value="Genomic_DNA"/>
</dbReference>
<accession>A0ABT9BR11</accession>
<protein>
    <submittedName>
        <fullName evidence="1">Uncharacterized protein</fullName>
    </submittedName>
</protein>
<proteinExistence type="predicted"/>
<gene>
    <name evidence="1" type="ORF">Q5716_12620</name>
</gene>
<comment type="caution">
    <text evidence="1">The sequence shown here is derived from an EMBL/GenBank/DDBJ whole genome shotgun (WGS) entry which is preliminary data.</text>
</comment>